<keyword evidence="4" id="KW-1185">Reference proteome</keyword>
<accession>A0A1M4TGD2</accession>
<dbReference type="RefSeq" id="WP_072934557.1">
    <property type="nucleotide sequence ID" value="NZ_FQUG01000002.1"/>
</dbReference>
<reference evidence="3 4" key="1">
    <citation type="submission" date="2016-11" db="EMBL/GenBank/DDBJ databases">
        <authorList>
            <person name="Jaros S."/>
            <person name="Januszkiewicz K."/>
            <person name="Wedrychowicz H."/>
        </authorList>
    </citation>
    <scope>NUCLEOTIDE SEQUENCE [LARGE SCALE GENOMIC DNA]</scope>
    <source>
        <strain evidence="3 4">DSM 10502</strain>
    </source>
</reference>
<gene>
    <name evidence="3" type="ORF">SAMN02745190_00467</name>
</gene>
<evidence type="ECO:0000256" key="2">
    <source>
        <dbReference type="SAM" id="MobiDB-lite"/>
    </source>
</evidence>
<feature type="compositionally biased region" description="Acidic residues" evidence="2">
    <location>
        <begin position="384"/>
        <end position="397"/>
    </location>
</feature>
<keyword evidence="1" id="KW-0175">Coiled coil</keyword>
<evidence type="ECO:0000313" key="3">
    <source>
        <dbReference type="EMBL" id="SHE43357.1"/>
    </source>
</evidence>
<feature type="compositionally biased region" description="Low complexity" evidence="2">
    <location>
        <begin position="343"/>
        <end position="360"/>
    </location>
</feature>
<protein>
    <submittedName>
        <fullName evidence="3">Uncharacterized protein</fullName>
    </submittedName>
</protein>
<dbReference type="STRING" id="1123243.SAMN02745190_00467"/>
<name>A0A1M4TGD2_9FIRM</name>
<evidence type="ECO:0000313" key="4">
    <source>
        <dbReference type="Proteomes" id="UP000184404"/>
    </source>
</evidence>
<organism evidence="3 4">
    <name type="scientific">Schwartzia succinivorans DSM 10502</name>
    <dbReference type="NCBI Taxonomy" id="1123243"/>
    <lineage>
        <taxon>Bacteria</taxon>
        <taxon>Bacillati</taxon>
        <taxon>Bacillota</taxon>
        <taxon>Negativicutes</taxon>
        <taxon>Selenomonadales</taxon>
        <taxon>Selenomonadaceae</taxon>
        <taxon>Schwartzia</taxon>
    </lineage>
</organism>
<dbReference type="AlphaFoldDB" id="A0A1M4TGD2"/>
<feature type="coiled-coil region" evidence="1">
    <location>
        <begin position="60"/>
        <end position="101"/>
    </location>
</feature>
<dbReference type="EMBL" id="FQUG01000002">
    <property type="protein sequence ID" value="SHE43357.1"/>
    <property type="molecule type" value="Genomic_DNA"/>
</dbReference>
<dbReference type="OrthoDB" id="1669164at2"/>
<evidence type="ECO:0000256" key="1">
    <source>
        <dbReference type="SAM" id="Coils"/>
    </source>
</evidence>
<dbReference type="Proteomes" id="UP000184404">
    <property type="component" value="Unassembled WGS sequence"/>
</dbReference>
<feature type="region of interest" description="Disordered" evidence="2">
    <location>
        <begin position="325"/>
        <end position="416"/>
    </location>
</feature>
<proteinExistence type="predicted"/>
<sequence>MSTEILGFFIILGALVLVLLRRNDWLKLITGETQQSRLDDVEEASAKLRYELQHSADQIIERMGSHIDRLERLIVEADRRSGELEEQLRKTEDKYQKLLRQQARRESARSTSSVDYNRQDAYVKQPIASHESVQVPVGVQSLHEVSAAKSSMQPFSDMLEESMALMDSTDAYEQHAHDAQRAYAAEPEVVVSPSVADVVGLPLTSEEAADIEAATALEHEPEPVTYPMVYSSDLQNVPKVMRTDGEPQDLPGFSQEPQHMVHTDEFSQMMQESYEEIPEMYEQQVPVHGVSAQGNDYAGYVSGNYGEELPISERTESQIISYVEPASEHQEYQTSEMPEQGVTGQQETAEQESQTEAGAAIREQGVQEAPQPAEISEQGTPNGEADEISEQTELDEDAKERQAVEEALQLRGGGASERARKLLAEGKSVDDVAREVHLGRGAIELIKQMELNRDNAKNS</sequence>